<reference evidence="2 3" key="1">
    <citation type="submission" date="2023-01" db="EMBL/GenBank/DDBJ databases">
        <title>Minimal conservation of predation-associated metabolite biosynthetic gene clusters underscores biosynthetic potential of Myxococcota including descriptions for ten novel species: Archangium lansinium sp. nov., Myxococcus landrumus sp. nov., Nannocystis bai.</title>
        <authorList>
            <person name="Ahearne A."/>
            <person name="Stevens C."/>
            <person name="Dowd S."/>
        </authorList>
    </citation>
    <scope>NUCLEOTIDE SEQUENCE [LARGE SCALE GENOMIC DNA]</scope>
    <source>
        <strain evidence="2 3">WIWO2</strain>
    </source>
</reference>
<evidence type="ECO:0000313" key="2">
    <source>
        <dbReference type="EMBL" id="MDC0683378.1"/>
    </source>
</evidence>
<evidence type="ECO:0008006" key="4">
    <source>
        <dbReference type="Google" id="ProtNLM"/>
    </source>
</evidence>
<protein>
    <recommendedName>
        <fullName evidence="4">Secreted protein</fullName>
    </recommendedName>
</protein>
<dbReference type="Proteomes" id="UP001217485">
    <property type="component" value="Unassembled WGS sequence"/>
</dbReference>
<comment type="caution">
    <text evidence="2">The sequence shown here is derived from an EMBL/GenBank/DDBJ whole genome shotgun (WGS) entry which is preliminary data.</text>
</comment>
<dbReference type="PROSITE" id="PS51257">
    <property type="entry name" value="PROKAR_LIPOPROTEIN"/>
    <property type="match status" value="1"/>
</dbReference>
<keyword evidence="3" id="KW-1185">Reference proteome</keyword>
<gene>
    <name evidence="2" type="ORF">POL72_36950</name>
</gene>
<dbReference type="RefSeq" id="WP_272101513.1">
    <property type="nucleotide sequence ID" value="NZ_JAQNDK010000004.1"/>
</dbReference>
<evidence type="ECO:0000313" key="3">
    <source>
        <dbReference type="Proteomes" id="UP001217485"/>
    </source>
</evidence>
<sequence length="382" mass="39349">MRRMTGLLSLALLAPLSSLAWLGCQAIAGIEDRTFDPGGAETGGGQAPVSEQCASYCADVMANCTGEHQVYATLETCQGVCALLPEGDPLEPVDNTVACRARQAELAGATGEVEVHCPAAGPGGGGECGSNCESYCALRAAACTLEVPTEEDCVAMCAGLKDVDMFDVIENHDGDTLQCRLVHVSSATVDPEEHCPHASLTPVQPCADPDGTEPSCEDFCQVVMTSCTGDLAVYESRAQCLAVCAALPPGGAEDRTENTVGCRKYHAYSAMLAPTTHCPHTGPGGDGHCGVEEPGSGVTGNCVSYCTLFEAACKEALGEAYEGWGAECQSECSTMAGAAHDSHYSVASAEGGDTVSCRLLHVSRAFENPEECTALADGTACP</sequence>
<feature type="chain" id="PRO_5045721971" description="Secreted protein" evidence="1">
    <location>
        <begin position="21"/>
        <end position="382"/>
    </location>
</feature>
<evidence type="ECO:0000256" key="1">
    <source>
        <dbReference type="SAM" id="SignalP"/>
    </source>
</evidence>
<dbReference type="EMBL" id="JAQNDK010000004">
    <property type="protein sequence ID" value="MDC0683378.1"/>
    <property type="molecule type" value="Genomic_DNA"/>
</dbReference>
<accession>A0ABT5CCN4</accession>
<organism evidence="2 3">
    <name type="scientific">Sorangium atrum</name>
    <dbReference type="NCBI Taxonomy" id="2995308"/>
    <lineage>
        <taxon>Bacteria</taxon>
        <taxon>Pseudomonadati</taxon>
        <taxon>Myxococcota</taxon>
        <taxon>Polyangia</taxon>
        <taxon>Polyangiales</taxon>
        <taxon>Polyangiaceae</taxon>
        <taxon>Sorangium</taxon>
    </lineage>
</organism>
<keyword evidence="1" id="KW-0732">Signal</keyword>
<proteinExistence type="predicted"/>
<name>A0ABT5CCN4_9BACT</name>
<feature type="signal peptide" evidence="1">
    <location>
        <begin position="1"/>
        <end position="20"/>
    </location>
</feature>